<comment type="caution">
    <text evidence="2">The sequence shown here is derived from an EMBL/GenBank/DDBJ whole genome shotgun (WGS) entry which is preliminary data.</text>
</comment>
<dbReference type="Proteomes" id="UP000075714">
    <property type="component" value="Unassembled WGS sequence"/>
</dbReference>
<accession>A0A150GJK5</accession>
<sequence length="257" mass="26110">MVWASGDAADDALPGVDCVKAKPLKKRCCSRAGGLSRYYSNKSQSFSSLDRVQCTPFGTSALALAKRPSSFDLRRPVSGAGAGAGTPPRFQPATSFRETSPEYDDEAEDAGGAGGSATMLQDNLTSTRCCGGRRSSRPFVAAAGSPTAMDESEAFGEDEEEDSGLLDSGRCPCNDTIFADPCDAFVSPEGSPGGAATPLAMYGSCGLASTASWYGSAAAAAAAAGGYQAAAEMAAAATTPFGTLSVQEQSASRLDGR</sequence>
<dbReference type="EMBL" id="LSYV01000019">
    <property type="protein sequence ID" value="KXZ49982.1"/>
    <property type="molecule type" value="Genomic_DNA"/>
</dbReference>
<feature type="region of interest" description="Disordered" evidence="1">
    <location>
        <begin position="75"/>
        <end position="118"/>
    </location>
</feature>
<evidence type="ECO:0000313" key="2">
    <source>
        <dbReference type="EMBL" id="KXZ49982.1"/>
    </source>
</evidence>
<protein>
    <submittedName>
        <fullName evidence="2">Uncharacterized protein</fullName>
    </submittedName>
</protein>
<feature type="region of interest" description="Disordered" evidence="1">
    <location>
        <begin position="138"/>
        <end position="166"/>
    </location>
</feature>
<dbReference type="OrthoDB" id="551477at2759"/>
<feature type="compositionally biased region" description="Acidic residues" evidence="1">
    <location>
        <begin position="150"/>
        <end position="164"/>
    </location>
</feature>
<reference evidence="3" key="1">
    <citation type="journal article" date="2016" name="Nat. Commun.">
        <title>The Gonium pectorale genome demonstrates co-option of cell cycle regulation during the evolution of multicellularity.</title>
        <authorList>
            <person name="Hanschen E.R."/>
            <person name="Marriage T.N."/>
            <person name="Ferris P.J."/>
            <person name="Hamaji T."/>
            <person name="Toyoda A."/>
            <person name="Fujiyama A."/>
            <person name="Neme R."/>
            <person name="Noguchi H."/>
            <person name="Minakuchi Y."/>
            <person name="Suzuki M."/>
            <person name="Kawai-Toyooka H."/>
            <person name="Smith D.R."/>
            <person name="Sparks H."/>
            <person name="Anderson J."/>
            <person name="Bakaric R."/>
            <person name="Luria V."/>
            <person name="Karger A."/>
            <person name="Kirschner M.W."/>
            <person name="Durand P.M."/>
            <person name="Michod R.E."/>
            <person name="Nozaki H."/>
            <person name="Olson B.J."/>
        </authorList>
    </citation>
    <scope>NUCLEOTIDE SEQUENCE [LARGE SCALE GENOMIC DNA]</scope>
    <source>
        <strain evidence="3">NIES-2863</strain>
    </source>
</reference>
<dbReference type="AlphaFoldDB" id="A0A150GJK5"/>
<evidence type="ECO:0000313" key="3">
    <source>
        <dbReference type="Proteomes" id="UP000075714"/>
    </source>
</evidence>
<organism evidence="2 3">
    <name type="scientific">Gonium pectorale</name>
    <name type="common">Green alga</name>
    <dbReference type="NCBI Taxonomy" id="33097"/>
    <lineage>
        <taxon>Eukaryota</taxon>
        <taxon>Viridiplantae</taxon>
        <taxon>Chlorophyta</taxon>
        <taxon>core chlorophytes</taxon>
        <taxon>Chlorophyceae</taxon>
        <taxon>CS clade</taxon>
        <taxon>Chlamydomonadales</taxon>
        <taxon>Volvocaceae</taxon>
        <taxon>Gonium</taxon>
    </lineage>
</organism>
<proteinExistence type="predicted"/>
<keyword evidence="3" id="KW-1185">Reference proteome</keyword>
<name>A0A150GJK5_GONPE</name>
<gene>
    <name evidence="2" type="ORF">GPECTOR_18g138</name>
</gene>
<evidence type="ECO:0000256" key="1">
    <source>
        <dbReference type="SAM" id="MobiDB-lite"/>
    </source>
</evidence>